<organism evidence="2 3">
    <name type="scientific">Colwellia psychrerythraea</name>
    <name type="common">Vibrio psychroerythus</name>
    <dbReference type="NCBI Taxonomy" id="28229"/>
    <lineage>
        <taxon>Bacteria</taxon>
        <taxon>Pseudomonadati</taxon>
        <taxon>Pseudomonadota</taxon>
        <taxon>Gammaproteobacteria</taxon>
        <taxon>Alteromonadales</taxon>
        <taxon>Colwelliaceae</taxon>
        <taxon>Colwellia</taxon>
    </lineage>
</organism>
<evidence type="ECO:0000313" key="2">
    <source>
        <dbReference type="EMBL" id="KGJ89639.1"/>
    </source>
</evidence>
<dbReference type="EMBL" id="JQED01000040">
    <property type="protein sequence ID" value="KGJ89639.1"/>
    <property type="molecule type" value="Genomic_DNA"/>
</dbReference>
<dbReference type="InterPro" id="IPR025489">
    <property type="entry name" value="DUF4381"/>
</dbReference>
<dbReference type="Proteomes" id="UP000029843">
    <property type="component" value="Unassembled WGS sequence"/>
</dbReference>
<feature type="transmembrane region" description="Helical" evidence="1">
    <location>
        <begin position="26"/>
        <end position="45"/>
    </location>
</feature>
<dbReference type="PATRIC" id="fig|28229.4.peg.2984"/>
<protein>
    <recommendedName>
        <fullName evidence="4">DUF4381 domain-containing protein</fullName>
    </recommendedName>
</protein>
<evidence type="ECO:0008006" key="4">
    <source>
        <dbReference type="Google" id="ProtNLM"/>
    </source>
</evidence>
<keyword evidence="1" id="KW-0812">Transmembrane</keyword>
<evidence type="ECO:0000313" key="3">
    <source>
        <dbReference type="Proteomes" id="UP000029843"/>
    </source>
</evidence>
<evidence type="ECO:0000256" key="1">
    <source>
        <dbReference type="SAM" id="Phobius"/>
    </source>
</evidence>
<keyword evidence="1" id="KW-1133">Transmembrane helix</keyword>
<keyword evidence="1" id="KW-0472">Membrane</keyword>
<dbReference type="RefSeq" id="WP_052056717.1">
    <property type="nucleotide sequence ID" value="NZ_JQED01000040.1"/>
</dbReference>
<sequence>MSFEKPWGNYLLDAIVETNAPQSISFWPQTIAWQIIFVLLTIVIIKKIYQTWQHYQANAYRREALAWLAQCSLTSENDVRQLPALLRKTALLANEVSQLEENSLNSVSTIGKRRQEITGLTGQSWTAWLDRHCKRSQFSKTTLLSSHVSLSNEALLTQLAYIPHLDLNDSEFNNALKQLCQQITLWVQHHQLHDEDLPHDLGKET</sequence>
<comment type="caution">
    <text evidence="2">The sequence shown here is derived from an EMBL/GenBank/DDBJ whole genome shotgun (WGS) entry which is preliminary data.</text>
</comment>
<gene>
    <name evidence="2" type="ORF">ND2E_3830</name>
</gene>
<dbReference type="AlphaFoldDB" id="A0A099KFW9"/>
<reference evidence="2 3" key="1">
    <citation type="submission" date="2014-08" db="EMBL/GenBank/DDBJ databases">
        <title>Genomic and Phenotypic Diversity of Colwellia psychrerythraea strains from Disparate Marine Basins.</title>
        <authorList>
            <person name="Techtmann S.M."/>
            <person name="Stelling S.C."/>
            <person name="Utturkar S.M."/>
            <person name="Alshibli N."/>
            <person name="Harris A."/>
            <person name="Brown S.D."/>
            <person name="Hazen T.C."/>
        </authorList>
    </citation>
    <scope>NUCLEOTIDE SEQUENCE [LARGE SCALE GENOMIC DNA]</scope>
    <source>
        <strain evidence="2 3">ND2E</strain>
    </source>
</reference>
<proteinExistence type="predicted"/>
<dbReference type="Pfam" id="PF14316">
    <property type="entry name" value="DUF4381"/>
    <property type="match status" value="1"/>
</dbReference>
<name>A0A099KFW9_COLPS</name>
<accession>A0A099KFW9</accession>
<dbReference type="OrthoDB" id="6398942at2"/>